<dbReference type="Gramene" id="KZM96167">
    <property type="protein sequence ID" value="KZM96167"/>
    <property type="gene ID" value="DCAR_019409"/>
</dbReference>
<evidence type="ECO:0000313" key="4">
    <source>
        <dbReference type="EMBL" id="WOH02817.1"/>
    </source>
</evidence>
<dbReference type="Proteomes" id="UP000077755">
    <property type="component" value="Chromosome 5"/>
</dbReference>
<keyword evidence="3" id="KW-0012">Acyltransferase</keyword>
<gene>
    <name evidence="4" type="ORF">DCAR_0522207</name>
</gene>
<dbReference type="GO" id="GO:0016746">
    <property type="term" value="F:acyltransferase activity"/>
    <property type="evidence" value="ECO:0007669"/>
    <property type="project" value="UniProtKB-KW"/>
</dbReference>
<reference evidence="4" key="2">
    <citation type="submission" date="2022-03" db="EMBL/GenBank/DDBJ databases">
        <title>Draft title - Genomic analysis of global carrot germplasm unveils the trajectory of domestication and the origin of high carotenoid orange carrot.</title>
        <authorList>
            <person name="Iorizzo M."/>
            <person name="Ellison S."/>
            <person name="Senalik D."/>
            <person name="Macko-Podgorni A."/>
            <person name="Grzebelus D."/>
            <person name="Bostan H."/>
            <person name="Rolling W."/>
            <person name="Curaba J."/>
            <person name="Simon P."/>
        </authorList>
    </citation>
    <scope>NUCLEOTIDE SEQUENCE</scope>
    <source>
        <tissue evidence="4">Leaf</tissue>
    </source>
</reference>
<protein>
    <submittedName>
        <fullName evidence="4">Uncharacterized protein</fullName>
    </submittedName>
</protein>
<dbReference type="PANTHER" id="PTHR31623:SF118">
    <property type="entry name" value="BAHD ACYLTRANSFERASE"/>
    <property type="match status" value="1"/>
</dbReference>
<dbReference type="EMBL" id="CP093347">
    <property type="protein sequence ID" value="WOH02817.1"/>
    <property type="molecule type" value="Genomic_DNA"/>
</dbReference>
<sequence>MMKSRSAIESATRQLGSILSTTSQTVIKPAFSTHPDLKRYNLSSRDVCTPDIYIPMVLFFPSSSVSPRGSMNKISHAERLKRSLAQTLTSYYPFAGRLSGSGNYVNCNDHGVEFVEARVSCGMSEILENPADYSYAEDDSLGLLFPPGSVWDGLNMNNNNSSPLMVVQLNHFDCGGIALAVSITHRITDGCGVNTFLTHWAAVASQSGKYAQPHYASWPSVDSDLPLVESCSLQKSWITRRFVFHNSSLARIKAMVAKQGLVENPTRVEVLTSLLYKSSIAASHSGFSPSVLIQPADMRARLMVPETAVGNFYWRYFIEVNQESDTKLPTLNNQIKKGKMELKNMDLSTMDDAKILGLTVMEYMKKNYNIYICSSLCNFPLNKVDFGWGKPVKVSLAEGGCTNNFLLMDTPGGDGIEAMVCLDEETMSRFETDEEILRATSTLQ</sequence>
<organism evidence="4 5">
    <name type="scientific">Daucus carota subsp. sativus</name>
    <name type="common">Carrot</name>
    <dbReference type="NCBI Taxonomy" id="79200"/>
    <lineage>
        <taxon>Eukaryota</taxon>
        <taxon>Viridiplantae</taxon>
        <taxon>Streptophyta</taxon>
        <taxon>Embryophyta</taxon>
        <taxon>Tracheophyta</taxon>
        <taxon>Spermatophyta</taxon>
        <taxon>Magnoliopsida</taxon>
        <taxon>eudicotyledons</taxon>
        <taxon>Gunneridae</taxon>
        <taxon>Pentapetalae</taxon>
        <taxon>asterids</taxon>
        <taxon>campanulids</taxon>
        <taxon>Apiales</taxon>
        <taxon>Apiaceae</taxon>
        <taxon>Apioideae</taxon>
        <taxon>Scandiceae</taxon>
        <taxon>Daucinae</taxon>
        <taxon>Daucus</taxon>
        <taxon>Daucus sect. Daucus</taxon>
    </lineage>
</organism>
<evidence type="ECO:0000256" key="1">
    <source>
        <dbReference type="ARBA" id="ARBA00009861"/>
    </source>
</evidence>
<evidence type="ECO:0000313" key="5">
    <source>
        <dbReference type="Proteomes" id="UP000077755"/>
    </source>
</evidence>
<reference evidence="4" key="1">
    <citation type="journal article" date="2016" name="Nat. Genet.">
        <title>A high-quality carrot genome assembly provides new insights into carotenoid accumulation and asterid genome evolution.</title>
        <authorList>
            <person name="Iorizzo M."/>
            <person name="Ellison S."/>
            <person name="Senalik D."/>
            <person name="Zeng P."/>
            <person name="Satapoomin P."/>
            <person name="Huang J."/>
            <person name="Bowman M."/>
            <person name="Iovene M."/>
            <person name="Sanseverino W."/>
            <person name="Cavagnaro P."/>
            <person name="Yildiz M."/>
            <person name="Macko-Podgorni A."/>
            <person name="Moranska E."/>
            <person name="Grzebelus E."/>
            <person name="Grzebelus D."/>
            <person name="Ashrafi H."/>
            <person name="Zheng Z."/>
            <person name="Cheng S."/>
            <person name="Spooner D."/>
            <person name="Van Deynze A."/>
            <person name="Simon P."/>
        </authorList>
    </citation>
    <scope>NUCLEOTIDE SEQUENCE</scope>
    <source>
        <tissue evidence="4">Leaf</tissue>
    </source>
</reference>
<name>A0A164ZNF8_DAUCS</name>
<keyword evidence="5" id="KW-1185">Reference proteome</keyword>
<keyword evidence="2" id="KW-0808">Transferase</keyword>
<comment type="similarity">
    <text evidence="1">Belongs to the plant acyltransferase family.</text>
</comment>
<dbReference type="OMA" id="LMDQMGT"/>
<dbReference type="Pfam" id="PF02458">
    <property type="entry name" value="Transferase"/>
    <property type="match status" value="1"/>
</dbReference>
<dbReference type="PANTHER" id="PTHR31623">
    <property type="entry name" value="F21J9.9"/>
    <property type="match status" value="1"/>
</dbReference>
<evidence type="ECO:0000256" key="2">
    <source>
        <dbReference type="ARBA" id="ARBA00022679"/>
    </source>
</evidence>
<dbReference type="Gene3D" id="3.30.559.10">
    <property type="entry name" value="Chloramphenicol acetyltransferase-like domain"/>
    <property type="match status" value="2"/>
</dbReference>
<accession>A0A164ZNF8</accession>
<proteinExistence type="inferred from homology"/>
<dbReference type="KEGG" id="dcr:108222771"/>
<dbReference type="AlphaFoldDB" id="A0A164ZNF8"/>
<dbReference type="InterPro" id="IPR023213">
    <property type="entry name" value="CAT-like_dom_sf"/>
</dbReference>
<evidence type="ECO:0000256" key="3">
    <source>
        <dbReference type="ARBA" id="ARBA00023315"/>
    </source>
</evidence>